<dbReference type="Proteomes" id="UP000660611">
    <property type="component" value="Unassembled WGS sequence"/>
</dbReference>
<comment type="caution">
    <text evidence="2">The sequence shown here is derived from an EMBL/GenBank/DDBJ whole genome shotgun (WGS) entry which is preliminary data.</text>
</comment>
<sequence length="128" mass="14367">MTTSPNSPAQQAREALGARLRELRREAGFTGRALAALIDCHYSKVSRIEHGSQAPTEANIRAWCRACDAADQTDDLLASARAIESMCVEWRRYTRSGMKHLMQVAIPLYERTSLVRIYEPSMIPGLFQ</sequence>
<dbReference type="CDD" id="cd00093">
    <property type="entry name" value="HTH_XRE"/>
    <property type="match status" value="1"/>
</dbReference>
<dbReference type="RefSeq" id="WP_203851582.1">
    <property type="nucleotide sequence ID" value="NZ_BAAAVW010000029.1"/>
</dbReference>
<gene>
    <name evidence="2" type="ORF">Dsi01nite_079650</name>
</gene>
<accession>A0A919PTJ9</accession>
<organism evidence="2 3">
    <name type="scientific">Dactylosporangium siamense</name>
    <dbReference type="NCBI Taxonomy" id="685454"/>
    <lineage>
        <taxon>Bacteria</taxon>
        <taxon>Bacillati</taxon>
        <taxon>Actinomycetota</taxon>
        <taxon>Actinomycetes</taxon>
        <taxon>Micromonosporales</taxon>
        <taxon>Micromonosporaceae</taxon>
        <taxon>Dactylosporangium</taxon>
    </lineage>
</organism>
<dbReference type="InterPro" id="IPR010982">
    <property type="entry name" value="Lambda_DNA-bd_dom_sf"/>
</dbReference>
<protein>
    <recommendedName>
        <fullName evidence="1">HTH cro/C1-type domain-containing protein</fullName>
    </recommendedName>
</protein>
<evidence type="ECO:0000313" key="2">
    <source>
        <dbReference type="EMBL" id="GIG49924.1"/>
    </source>
</evidence>
<name>A0A919PTJ9_9ACTN</name>
<dbReference type="AlphaFoldDB" id="A0A919PTJ9"/>
<evidence type="ECO:0000259" key="1">
    <source>
        <dbReference type="PROSITE" id="PS50943"/>
    </source>
</evidence>
<dbReference type="GO" id="GO:0003677">
    <property type="term" value="F:DNA binding"/>
    <property type="evidence" value="ECO:0007669"/>
    <property type="project" value="InterPro"/>
</dbReference>
<dbReference type="SMART" id="SM00530">
    <property type="entry name" value="HTH_XRE"/>
    <property type="match status" value="1"/>
</dbReference>
<reference evidence="2" key="1">
    <citation type="submission" date="2021-01" db="EMBL/GenBank/DDBJ databases">
        <title>Whole genome shotgun sequence of Dactylosporangium siamense NBRC 106093.</title>
        <authorList>
            <person name="Komaki H."/>
            <person name="Tamura T."/>
        </authorList>
    </citation>
    <scope>NUCLEOTIDE SEQUENCE</scope>
    <source>
        <strain evidence="2">NBRC 106093</strain>
    </source>
</reference>
<proteinExistence type="predicted"/>
<dbReference type="PROSITE" id="PS50943">
    <property type="entry name" value="HTH_CROC1"/>
    <property type="match status" value="1"/>
</dbReference>
<dbReference type="SUPFAM" id="SSF47413">
    <property type="entry name" value="lambda repressor-like DNA-binding domains"/>
    <property type="match status" value="1"/>
</dbReference>
<dbReference type="InterPro" id="IPR001387">
    <property type="entry name" value="Cro/C1-type_HTH"/>
</dbReference>
<dbReference type="EMBL" id="BONQ01000126">
    <property type="protein sequence ID" value="GIG49924.1"/>
    <property type="molecule type" value="Genomic_DNA"/>
</dbReference>
<keyword evidence="3" id="KW-1185">Reference proteome</keyword>
<feature type="domain" description="HTH cro/C1-type" evidence="1">
    <location>
        <begin position="20"/>
        <end position="76"/>
    </location>
</feature>
<dbReference type="Gene3D" id="1.10.260.40">
    <property type="entry name" value="lambda repressor-like DNA-binding domains"/>
    <property type="match status" value="1"/>
</dbReference>
<evidence type="ECO:0000313" key="3">
    <source>
        <dbReference type="Proteomes" id="UP000660611"/>
    </source>
</evidence>
<dbReference type="Pfam" id="PF13560">
    <property type="entry name" value="HTH_31"/>
    <property type="match status" value="1"/>
</dbReference>